<proteinExistence type="predicted"/>
<name>A0ACC6SEV9_9BACI</name>
<sequence>MRTVKKTKKNRKWLQITLIIILILLIGIGAYAFYIYHSLTSAIDTMHQPIQRELSNKRTEEIQLEKQEPFSVLLLGVDEREGDKGRSDTIIVLTVNPTQNSIKMLSIPRDTRTDIVGHGTVDKINHAYAFGGEEMSMNTVENFLDIPIDYYIRINMEGFKDIVDAVGGITVNNNLEFSQNGYTFKEGKIDLTGNEALSFVRMRKEDPNGDLGRQNRQRQVIQGVINKGASFSSLTRFDDIFGALGKNVRTNLTFEEMTDIQSKYKDARHNIEQLQLSGKGQMINSVYYQIVSDEDKQPIIDELKTHLELN</sequence>
<protein>
    <submittedName>
        <fullName evidence="1">LytR family transcriptional regulator</fullName>
    </submittedName>
</protein>
<gene>
    <name evidence="1" type="ORF">WMO40_17935</name>
</gene>
<evidence type="ECO:0000313" key="1">
    <source>
        <dbReference type="EMBL" id="MEQ2528568.1"/>
    </source>
</evidence>
<dbReference type="Proteomes" id="UP001439875">
    <property type="component" value="Unassembled WGS sequence"/>
</dbReference>
<evidence type="ECO:0000313" key="2">
    <source>
        <dbReference type="Proteomes" id="UP001439875"/>
    </source>
</evidence>
<accession>A0ACC6SEV9</accession>
<keyword evidence="2" id="KW-1185">Reference proteome</keyword>
<reference evidence="1" key="1">
    <citation type="submission" date="2024-03" db="EMBL/GenBank/DDBJ databases">
        <title>Human intestinal bacterial collection.</title>
        <authorList>
            <person name="Pauvert C."/>
            <person name="Hitch T.C.A."/>
            <person name="Clavel T."/>
        </authorList>
    </citation>
    <scope>NUCLEOTIDE SEQUENCE</scope>
    <source>
        <strain evidence="1">CLA-AA-H227</strain>
    </source>
</reference>
<organism evidence="1 2">
    <name type="scientific">Robertmurraya yapensis</name>
    <name type="common">ex Hitch et al 2024</name>
    <dbReference type="NCBI Taxonomy" id="3133160"/>
    <lineage>
        <taxon>Bacteria</taxon>
        <taxon>Bacillati</taxon>
        <taxon>Bacillota</taxon>
        <taxon>Bacilli</taxon>
        <taxon>Bacillales</taxon>
        <taxon>Bacillaceae</taxon>
        <taxon>Robertmurraya</taxon>
    </lineage>
</organism>
<dbReference type="EMBL" id="JBBMEW010000019">
    <property type="protein sequence ID" value="MEQ2528568.1"/>
    <property type="molecule type" value="Genomic_DNA"/>
</dbReference>
<comment type="caution">
    <text evidence="1">The sequence shown here is derived from an EMBL/GenBank/DDBJ whole genome shotgun (WGS) entry which is preliminary data.</text>
</comment>